<dbReference type="InterPro" id="IPR013785">
    <property type="entry name" value="Aldolase_TIM"/>
</dbReference>
<dbReference type="Gene3D" id="3.20.20.70">
    <property type="entry name" value="Aldolase class I"/>
    <property type="match status" value="1"/>
</dbReference>
<evidence type="ECO:0000313" key="9">
    <source>
        <dbReference type="EMBL" id="MBE9397812.1"/>
    </source>
</evidence>
<dbReference type="EC" id="4.1.3.39" evidence="6 7"/>
<evidence type="ECO:0000256" key="5">
    <source>
        <dbReference type="ARBA" id="ARBA00023239"/>
    </source>
</evidence>
<keyword evidence="3 6" id="KW-0058">Aromatic hydrocarbons catabolism</keyword>
<dbReference type="GO" id="GO:0030145">
    <property type="term" value="F:manganese ion binding"/>
    <property type="evidence" value="ECO:0007669"/>
    <property type="project" value="UniProtKB-UniRule"/>
</dbReference>
<dbReference type="PANTHER" id="PTHR10277:SF9">
    <property type="entry name" value="2-ISOPROPYLMALATE SYNTHASE 1, CHLOROPLASTIC-RELATED"/>
    <property type="match status" value="1"/>
</dbReference>
<keyword evidence="10" id="KW-1185">Reference proteome</keyword>
<keyword evidence="5 6" id="KW-0456">Lyase</keyword>
<feature type="binding site" evidence="6">
    <location>
        <position position="201"/>
    </location>
    <ligand>
        <name>Mn(2+)</name>
        <dbReference type="ChEBI" id="CHEBI:29035"/>
    </ligand>
</feature>
<dbReference type="SUPFAM" id="SSF51569">
    <property type="entry name" value="Aldolase"/>
    <property type="match status" value="1"/>
</dbReference>
<dbReference type="CDD" id="cd07943">
    <property type="entry name" value="DRE_TIM_HOA"/>
    <property type="match status" value="1"/>
</dbReference>
<dbReference type="SUPFAM" id="SSF89000">
    <property type="entry name" value="post-HMGL domain-like"/>
    <property type="match status" value="1"/>
</dbReference>
<sequence>MNLKDKKVILHDMSLRDGMHAKRHQISLDQMVDVATGLDEAGMPLIEVTHGDGLGGTSVNYGFPAHSDEEYLGAVIPKMKNAKVSALLLPGIGTVDHLRMAKDLGVNTIRVATHCTEADVSEQHIGLAAKLEMDTVGFLMMAHMATPEKILEQARLMESYGANCIYCTDSAGYMLPDEVTEKIGLLRAELNPNTQIGFHGHHNMGMAIANSLAAVDAGAFRIDGSVAGLGAGAGNTPLEVFVAVLERMQADHGIDLYKIMDVAEDRVVPFMDQPIRVDRDALTLGYAGVYSSFLLFAQRAEAKYGVTARDLLVELGRRGTVGGQEDMIEDLALTMSQERAKEKGLN</sequence>
<feature type="binding site" evidence="6">
    <location>
        <position position="170"/>
    </location>
    <ligand>
        <name>substrate</name>
    </ligand>
</feature>
<comment type="catalytic activity">
    <reaction evidence="6">
        <text>(S)-4-hydroxy-2-oxopentanoate = acetaldehyde + pyruvate</text>
        <dbReference type="Rhea" id="RHEA:22624"/>
        <dbReference type="ChEBI" id="CHEBI:15343"/>
        <dbReference type="ChEBI" id="CHEBI:15361"/>
        <dbReference type="ChEBI" id="CHEBI:73143"/>
        <dbReference type="EC" id="4.1.3.39"/>
    </reaction>
</comment>
<evidence type="ECO:0000256" key="3">
    <source>
        <dbReference type="ARBA" id="ARBA00022797"/>
    </source>
</evidence>
<feature type="site" description="Transition state stabilizer" evidence="6">
    <location>
        <position position="16"/>
    </location>
</feature>
<dbReference type="GO" id="GO:0008701">
    <property type="term" value="F:4-hydroxy-2-oxovalerate aldolase activity"/>
    <property type="evidence" value="ECO:0007669"/>
    <property type="project" value="UniProtKB-UniRule"/>
</dbReference>
<organism evidence="9 10">
    <name type="scientific">Pontibacterium sinense</name>
    <dbReference type="NCBI Taxonomy" id="2781979"/>
    <lineage>
        <taxon>Bacteria</taxon>
        <taxon>Pseudomonadati</taxon>
        <taxon>Pseudomonadota</taxon>
        <taxon>Gammaproteobacteria</taxon>
        <taxon>Oceanospirillales</taxon>
        <taxon>Oceanospirillaceae</taxon>
        <taxon>Pontibacterium</taxon>
    </lineage>
</organism>
<evidence type="ECO:0000256" key="7">
    <source>
        <dbReference type="NCBIfam" id="TIGR03217"/>
    </source>
</evidence>
<feature type="domain" description="Pyruvate carboxyltransferase" evidence="8">
    <location>
        <begin position="8"/>
        <end position="260"/>
    </location>
</feature>
<dbReference type="GO" id="GO:0009098">
    <property type="term" value="P:L-leucine biosynthetic process"/>
    <property type="evidence" value="ECO:0007669"/>
    <property type="project" value="TreeGrafter"/>
</dbReference>
<dbReference type="EMBL" id="JADEYS010000010">
    <property type="protein sequence ID" value="MBE9397812.1"/>
    <property type="molecule type" value="Genomic_DNA"/>
</dbReference>
<evidence type="ECO:0000256" key="2">
    <source>
        <dbReference type="ARBA" id="ARBA00022723"/>
    </source>
</evidence>
<gene>
    <name evidence="9" type="primary">dmpG</name>
    <name evidence="9" type="ORF">IOQ59_11140</name>
</gene>
<proteinExistence type="inferred from homology"/>
<reference evidence="9" key="1">
    <citation type="submission" date="2020-10" db="EMBL/GenBank/DDBJ databases">
        <title>Bacterium isolated from coastal waters sediment.</title>
        <authorList>
            <person name="Chen R.-J."/>
            <person name="Lu D.-C."/>
            <person name="Zhu K.-L."/>
            <person name="Du Z.-J."/>
        </authorList>
    </citation>
    <scope>NUCLEOTIDE SEQUENCE</scope>
    <source>
        <strain evidence="9">N1Y112</strain>
    </source>
</reference>
<dbReference type="InterPro" id="IPR012425">
    <property type="entry name" value="DmpG_comm"/>
</dbReference>
<dbReference type="HAMAP" id="MF_01656">
    <property type="entry name" value="HOA"/>
    <property type="match status" value="1"/>
</dbReference>
<dbReference type="PANTHER" id="PTHR10277">
    <property type="entry name" value="HOMOCITRATE SYNTHASE-RELATED"/>
    <property type="match status" value="1"/>
</dbReference>
<feature type="binding site" evidence="6">
    <location>
        <position position="17"/>
    </location>
    <ligand>
        <name>Mn(2+)</name>
        <dbReference type="ChEBI" id="CHEBI:29035"/>
    </ligand>
</feature>
<dbReference type="Pfam" id="PF00682">
    <property type="entry name" value="HMGL-like"/>
    <property type="match status" value="1"/>
</dbReference>
<dbReference type="Proteomes" id="UP000640333">
    <property type="component" value="Unassembled WGS sequence"/>
</dbReference>
<dbReference type="InterPro" id="IPR017629">
    <property type="entry name" value="4OH_2_O-val_aldolase"/>
</dbReference>
<accession>A0A8J7FP61</accession>
<evidence type="ECO:0000256" key="1">
    <source>
        <dbReference type="ARBA" id="ARBA00008944"/>
    </source>
</evidence>
<dbReference type="InterPro" id="IPR050073">
    <property type="entry name" value="2-IPM_HCS-like"/>
</dbReference>
<dbReference type="RefSeq" id="WP_193953368.1">
    <property type="nucleotide sequence ID" value="NZ_JADEYS010000010.1"/>
</dbReference>
<name>A0A8J7FP61_9GAMM</name>
<dbReference type="InterPro" id="IPR000891">
    <property type="entry name" value="PYR_CT"/>
</dbReference>
<comment type="caution">
    <text evidence="9">The sequence shown here is derived from an EMBL/GenBank/DDBJ whole genome shotgun (WGS) entry which is preliminary data.</text>
</comment>
<evidence type="ECO:0000256" key="6">
    <source>
        <dbReference type="HAMAP-Rule" id="MF_01656"/>
    </source>
</evidence>
<evidence type="ECO:0000256" key="4">
    <source>
        <dbReference type="ARBA" id="ARBA00023211"/>
    </source>
</evidence>
<evidence type="ECO:0000313" key="10">
    <source>
        <dbReference type="Proteomes" id="UP000640333"/>
    </source>
</evidence>
<comment type="similarity">
    <text evidence="1 6">Belongs to the 4-hydroxy-2-oxovalerate aldolase family.</text>
</comment>
<feature type="binding site" evidence="6">
    <location>
        <position position="290"/>
    </location>
    <ligand>
        <name>substrate</name>
    </ligand>
</feature>
<dbReference type="NCBIfam" id="NF006049">
    <property type="entry name" value="PRK08195.1"/>
    <property type="match status" value="1"/>
</dbReference>
<keyword evidence="2 6" id="KW-0479">Metal-binding</keyword>
<feature type="binding site" evidence="6">
    <location>
        <begin position="16"/>
        <end position="17"/>
    </location>
    <ligand>
        <name>substrate</name>
    </ligand>
</feature>
<dbReference type="GO" id="GO:0003852">
    <property type="term" value="F:2-isopropylmalate synthase activity"/>
    <property type="evidence" value="ECO:0007669"/>
    <property type="project" value="TreeGrafter"/>
</dbReference>
<dbReference type="Gene3D" id="1.10.8.60">
    <property type="match status" value="1"/>
</dbReference>
<dbReference type="AlphaFoldDB" id="A0A8J7FP61"/>
<dbReference type="PROSITE" id="PS50991">
    <property type="entry name" value="PYR_CT"/>
    <property type="match status" value="1"/>
</dbReference>
<dbReference type="NCBIfam" id="TIGR03217">
    <property type="entry name" value="4OH_2_O_val_ald"/>
    <property type="match status" value="1"/>
</dbReference>
<feature type="binding site" evidence="6">
    <location>
        <position position="199"/>
    </location>
    <ligand>
        <name>substrate</name>
    </ligand>
</feature>
<keyword evidence="4 6" id="KW-0464">Manganese</keyword>
<dbReference type="InterPro" id="IPR035685">
    <property type="entry name" value="DRE_TIM_HOA"/>
</dbReference>
<protein>
    <recommendedName>
        <fullName evidence="6 7">4-hydroxy-2-oxovalerate aldolase</fullName>
        <shortName evidence="6">HOA</shortName>
        <ecNumber evidence="6 7">4.1.3.39</ecNumber>
    </recommendedName>
    <alternativeName>
        <fullName evidence="6">4-hydroxy-2-keto-pentanoic acid aldolase</fullName>
    </alternativeName>
    <alternativeName>
        <fullName evidence="6">4-hydroxy-2-oxopentanoate aldolase</fullName>
    </alternativeName>
</protein>
<evidence type="ECO:0000259" key="8">
    <source>
        <dbReference type="PROSITE" id="PS50991"/>
    </source>
</evidence>
<dbReference type="Pfam" id="PF07836">
    <property type="entry name" value="DmpG_comm"/>
    <property type="match status" value="1"/>
</dbReference>
<feature type="active site" description="Proton acceptor" evidence="6">
    <location>
        <position position="20"/>
    </location>
</feature>
<feature type="binding site" evidence="6">
    <location>
        <position position="199"/>
    </location>
    <ligand>
        <name>Mn(2+)</name>
        <dbReference type="ChEBI" id="CHEBI:29035"/>
    </ligand>
</feature>